<feature type="transmembrane region" description="Helical" evidence="2">
    <location>
        <begin position="113"/>
        <end position="135"/>
    </location>
</feature>
<dbReference type="Proteomes" id="UP000703269">
    <property type="component" value="Unassembled WGS sequence"/>
</dbReference>
<gene>
    <name evidence="4" type="ORF">PsYK624_084920</name>
</gene>
<feature type="domain" description="DUF6535" evidence="3">
    <location>
        <begin position="21"/>
        <end position="199"/>
    </location>
</feature>
<feature type="compositionally biased region" description="Basic residues" evidence="1">
    <location>
        <begin position="648"/>
        <end position="661"/>
    </location>
</feature>
<feature type="transmembrane region" description="Helical" evidence="2">
    <location>
        <begin position="204"/>
        <end position="228"/>
    </location>
</feature>
<evidence type="ECO:0000313" key="5">
    <source>
        <dbReference type="Proteomes" id="UP000703269"/>
    </source>
</evidence>
<evidence type="ECO:0000256" key="1">
    <source>
        <dbReference type="SAM" id="MobiDB-lite"/>
    </source>
</evidence>
<dbReference type="EMBL" id="BPQB01000026">
    <property type="protein sequence ID" value="GJE92338.1"/>
    <property type="molecule type" value="Genomic_DNA"/>
</dbReference>
<organism evidence="4 5">
    <name type="scientific">Phanerochaete sordida</name>
    <dbReference type="NCBI Taxonomy" id="48140"/>
    <lineage>
        <taxon>Eukaryota</taxon>
        <taxon>Fungi</taxon>
        <taxon>Dikarya</taxon>
        <taxon>Basidiomycota</taxon>
        <taxon>Agaricomycotina</taxon>
        <taxon>Agaricomycetes</taxon>
        <taxon>Polyporales</taxon>
        <taxon>Phanerochaetaceae</taxon>
        <taxon>Phanerochaete</taxon>
    </lineage>
</organism>
<evidence type="ECO:0000313" key="4">
    <source>
        <dbReference type="EMBL" id="GJE92338.1"/>
    </source>
</evidence>
<keyword evidence="2" id="KW-0472">Membrane</keyword>
<proteinExistence type="predicted"/>
<dbReference type="AlphaFoldDB" id="A0A9P3LF84"/>
<name>A0A9P3LF84_9APHY</name>
<accession>A0A9P3LF84</accession>
<feature type="transmembrane region" description="Helical" evidence="2">
    <location>
        <begin position="171"/>
        <end position="198"/>
    </location>
</feature>
<reference evidence="4 5" key="1">
    <citation type="submission" date="2021-08" db="EMBL/GenBank/DDBJ databases">
        <title>Draft Genome Sequence of Phanerochaete sordida strain YK-624.</title>
        <authorList>
            <person name="Mori T."/>
            <person name="Dohra H."/>
            <person name="Suzuki T."/>
            <person name="Kawagishi H."/>
            <person name="Hirai H."/>
        </authorList>
    </citation>
    <scope>NUCLEOTIDE SEQUENCE [LARGE SCALE GENOMIC DNA]</scope>
    <source>
        <strain evidence="4 5">YK-624</strain>
    </source>
</reference>
<dbReference type="OrthoDB" id="2798795at2759"/>
<protein>
    <recommendedName>
        <fullName evidence="3">DUF6535 domain-containing protein</fullName>
    </recommendedName>
</protein>
<feature type="region of interest" description="Disordered" evidence="1">
    <location>
        <begin position="674"/>
        <end position="698"/>
    </location>
</feature>
<evidence type="ECO:0000256" key="2">
    <source>
        <dbReference type="SAM" id="Phobius"/>
    </source>
</evidence>
<evidence type="ECO:0000259" key="3">
    <source>
        <dbReference type="Pfam" id="PF20153"/>
    </source>
</evidence>
<sequence>MESAEKAKARGQTGANVTLDWQPVEEFMLKFDIMKVKNYAEDIDSLLTFAGLFSAVLTAFVVQTYEMLQEDDTTNLLLAGISSQLGQSVASLNATISNLLSGQNAATTTTARWINALFFLSLIFSLAAAFFGILAKQWLREYMLWNYPTDNARDNVLLRQARFDALEEWQVGAIIASVPALLELAMILFLVGVTILLWTLDTVVAIVVTVAVVLFLAVVAAFMVLPVIFRRCPYKSPTAWALAVLYDFVCALAEYTHARWESYAENVRRVRRIRAFHFSRAGWLWHCALAVLGIDLARDKPFRAAVDFTYLAQSWRDRDRDEERSIHTHGRGSRRARDAVTRALVHEQTALTRDGRFAAPPPADVAHAGFVVKYALLDMRHVTTLFHSLLWVHRACPDAGTRTRLQRCVASIHTPFGARDWPYRPYEPQTRMLTLWHLLSGATMWDLRMGEGAPGCTDDVHTLRAEIARLFVFERRRVRDGMRVVAMVDAAELFNEHRNRRVFDATQSSLLAPLLAVDLADTVAHLEAARKADSGLKPDDETLLLPTTVRRVLELMCALFELWQRGARPNETTLSLGWICAFISDPAVTNIAIHQYPGLWSSAIVIASELNVKLSYSPQSGLVGTCCASSPWHHRLTWGRSDGGHVRHEPRRPRRADRRVVRPRARLRGVRARRPKRLRAAHRPVAAQGSVGLPGIRR</sequence>
<keyword evidence="2" id="KW-1133">Transmembrane helix</keyword>
<feature type="region of interest" description="Disordered" evidence="1">
    <location>
        <begin position="639"/>
        <end position="661"/>
    </location>
</feature>
<keyword evidence="5" id="KW-1185">Reference proteome</keyword>
<dbReference type="Pfam" id="PF20153">
    <property type="entry name" value="DUF6535"/>
    <property type="match status" value="1"/>
</dbReference>
<dbReference type="InterPro" id="IPR045338">
    <property type="entry name" value="DUF6535"/>
</dbReference>
<keyword evidence="2" id="KW-0812">Transmembrane</keyword>
<comment type="caution">
    <text evidence="4">The sequence shown here is derived from an EMBL/GenBank/DDBJ whole genome shotgun (WGS) entry which is preliminary data.</text>
</comment>